<organism evidence="2 3">
    <name type="scientific">[Torrubiella] hemipterigena</name>
    <dbReference type="NCBI Taxonomy" id="1531966"/>
    <lineage>
        <taxon>Eukaryota</taxon>
        <taxon>Fungi</taxon>
        <taxon>Dikarya</taxon>
        <taxon>Ascomycota</taxon>
        <taxon>Pezizomycotina</taxon>
        <taxon>Sordariomycetes</taxon>
        <taxon>Hypocreomycetidae</taxon>
        <taxon>Hypocreales</taxon>
        <taxon>Clavicipitaceae</taxon>
        <taxon>Clavicipitaceae incertae sedis</taxon>
        <taxon>'Torrubiella' clade</taxon>
    </lineage>
</organism>
<feature type="compositionally biased region" description="Basic and acidic residues" evidence="1">
    <location>
        <begin position="708"/>
        <end position="717"/>
    </location>
</feature>
<protein>
    <submittedName>
        <fullName evidence="2">Uncharacterized protein</fullName>
    </submittedName>
</protein>
<dbReference type="PANTHER" id="PTHR42064:SF1">
    <property type="entry name" value="YALI0F28677P"/>
    <property type="match status" value="1"/>
</dbReference>
<dbReference type="PANTHER" id="PTHR42064">
    <property type="entry name" value="YALI0F28677P"/>
    <property type="match status" value="1"/>
</dbReference>
<feature type="region of interest" description="Disordered" evidence="1">
    <location>
        <begin position="1144"/>
        <end position="1170"/>
    </location>
</feature>
<feature type="compositionally biased region" description="Polar residues" evidence="1">
    <location>
        <begin position="1"/>
        <end position="13"/>
    </location>
</feature>
<gene>
    <name evidence="2" type="ORF">VHEMI05649</name>
</gene>
<feature type="compositionally biased region" description="Basic residues" evidence="1">
    <location>
        <begin position="1430"/>
        <end position="1439"/>
    </location>
</feature>
<dbReference type="STRING" id="1531966.A0A0A1TH61"/>
<sequence>MSLKRSLSTPVRIQSQPQSPSAPPTSQEATPSTQLLSPPLQTTRHQSRSPAPRVSQWRESIPLRRKGDDSVQRGRQIEPNSAVSVPAYIDQPRIDLTSFAASPSGITQSLLAEKTAAAYDPSPSTDRYSTPMSEATSLQELAHYVRLSRYQERKRATVRIRLERTLISTALNARLIRCGELGHRSLVENFRRDDKDGFAALYSAIQDVRKSCDELRRYALLEPDLEAQSSPVLGSSECLDDVTGPSSQVNVDQPVTSFLDTIAPTSKEQFLKFLSQIRTNPDYLAARLAALSSSELGAMLQAHKGFDTMESVLSSSRSSSRTQANNSTRNGMSDVEKLLSFQRHDPLSILIHTCFANSAGPGSNEDLRRTDVWATALARLISEPKSSSEHFLIRILNTWTMMRDWAGKSNMEWYLMKILSDGAFLLDRAEDQHGTRFNLANWNRSDEAAADKFYSRAVTELFELVANEDGTGIPDGLLELGTAVLKKLDGKYVDNTSKWLVWRCLFFVFFLGVIVHPESHGMLSQYYITPYAREKILKKVAIKAHEYVSNMWSAKANTPAATVEIPGHIKTHIENILDRFQGGQSNATKLQPAKSVTSLRETAEVHPFILVCPADISTLINALFPERRPLSSASSGLRSNVPSLSALSALSNASQPVSMVNPKSSIETGSVIGTSVSSIFSDNSATNDANAAGSKTIPERFSPANETEQQRKSNRYEDDGFQLRLALHEMGRTLGNDVVRGTCHPCADTWAIIFTSSDGKKLTTRMTYDVDLRAAAEETGSSTATEDTCETERDREQVRESILKLVEEYEIPRSADDDDDHSHLTYRTSPDGKNRSETRPIMPELAHLAGGARQVPQFRSATAPTRVSTEQESVLITMLQAAYSQAKSQSDFISSHMYWDALNHLQTLYPTAAYKAGYSDLVHSFSREPRDSIQESTYAIEEYDAWLVWLKQSQERLERLINRMMRRVRAIRDKMWYVADVRNSTEYAYARDTCQGLKFMGMPQRWSSSQGSWTTANRGSGPAYLYWTESQVIELLAASKSHGGPNKLTDDQAEITATWLKNKGVENLCRGEERIHRFCCELDKYISQLVGENIREAPVLWSSELYRRDKHLYDQTKRQGLDRRPSADDASSFLSDASQPYSATFKTSNHNRRLSSNGRFQSPFDSPRHGQLRSAVPFNDVLDGQDYLDRTSPVHANHLPPTFWSPFQPTTSSVRAYSPTTSMTNLSAKYSMLSNNVPVISPGSVSLGRPETIASFNETIYHNTVDGDKASFLAQIKQTLTGLLISDLGNLVLPRGSETDQWFRKLGQECIERKQALDDHASRKAALKDASIKTSNKPRALEKKKSFGDLRGAGENITEREEVDTSSDAGFFGDMSSSQRLATPVKQAPEFPFSKAYKRLLTMFCVHPNPYVKLSALRELEQLVTASIQAKKKRSRPARSKAERSTNGTSKDVPSSAEITAELLKLFRDASIRPKHLFRDLQFISAFVPPSILDKQEQGQAFWNAGVAALQLKTEVCRTMIEMADEVFAAHTQTRSTTYEDGAVGSPAPSATGTPPPPSSKYNLYDVGRMWTITAKEGYPAAQRELALFYLSNPEFVNRSTLPLARPKEIFKPAVMAKFARSDKTRSMPSSQSGTLSASNSADLNAPAGAANGNGNTDDARNDPALMCVAIHWMEAAQSGGDGLAISFLHQNGYYEPLAETKAAEKATAME</sequence>
<evidence type="ECO:0000313" key="3">
    <source>
        <dbReference type="Proteomes" id="UP000039046"/>
    </source>
</evidence>
<feature type="region of interest" description="Disordered" evidence="1">
    <location>
        <begin position="1538"/>
        <end position="1560"/>
    </location>
</feature>
<feature type="compositionally biased region" description="Low complexity" evidence="1">
    <location>
        <begin position="683"/>
        <end position="692"/>
    </location>
</feature>
<feature type="compositionally biased region" description="Polar residues" evidence="1">
    <location>
        <begin position="1144"/>
        <end position="1164"/>
    </location>
</feature>
<accession>A0A0A1TH61</accession>
<feature type="compositionally biased region" description="Polar residues" evidence="1">
    <location>
        <begin position="35"/>
        <end position="44"/>
    </location>
</feature>
<dbReference type="EMBL" id="CDHN01000003">
    <property type="protein sequence ID" value="CEJ89825.1"/>
    <property type="molecule type" value="Genomic_DNA"/>
</dbReference>
<evidence type="ECO:0000256" key="1">
    <source>
        <dbReference type="SAM" id="MobiDB-lite"/>
    </source>
</evidence>
<feature type="region of interest" description="Disordered" evidence="1">
    <location>
        <begin position="1428"/>
        <end position="1454"/>
    </location>
</feature>
<feature type="region of interest" description="Disordered" evidence="1">
    <location>
        <begin position="683"/>
        <end position="717"/>
    </location>
</feature>
<feature type="compositionally biased region" description="Basic and acidic residues" evidence="1">
    <location>
        <begin position="809"/>
        <end position="823"/>
    </location>
</feature>
<feature type="region of interest" description="Disordered" evidence="1">
    <location>
        <begin position="809"/>
        <end position="839"/>
    </location>
</feature>
<name>A0A0A1TH61_9HYPO</name>
<dbReference type="HOGENOM" id="CLU_001347_0_0_1"/>
<evidence type="ECO:0000313" key="2">
    <source>
        <dbReference type="EMBL" id="CEJ89825.1"/>
    </source>
</evidence>
<dbReference type="Proteomes" id="UP000039046">
    <property type="component" value="Unassembled WGS sequence"/>
</dbReference>
<feature type="compositionally biased region" description="Basic and acidic residues" evidence="1">
    <location>
        <begin position="1116"/>
        <end position="1127"/>
    </location>
</feature>
<reference evidence="2 3" key="1">
    <citation type="journal article" date="2015" name="Genome Announc.">
        <title>Draft Genome Sequence and Gene Annotation of the Entomopathogenic Fungus Verticillium hemipterigenum.</title>
        <authorList>
            <person name="Horn F."/>
            <person name="Habel A."/>
            <person name="Scharf D.H."/>
            <person name="Dworschak J."/>
            <person name="Brakhage A.A."/>
            <person name="Guthke R."/>
            <person name="Hertweck C."/>
            <person name="Linde J."/>
        </authorList>
    </citation>
    <scope>NUCLEOTIDE SEQUENCE [LARGE SCALE GENOMIC DNA]</scope>
</reference>
<feature type="region of interest" description="Disordered" evidence="1">
    <location>
        <begin position="1116"/>
        <end position="1135"/>
    </location>
</feature>
<proteinExistence type="predicted"/>
<feature type="compositionally biased region" description="Low complexity" evidence="1">
    <location>
        <begin position="14"/>
        <end position="34"/>
    </location>
</feature>
<dbReference type="OrthoDB" id="3548913at2759"/>
<feature type="region of interest" description="Disordered" evidence="1">
    <location>
        <begin position="1"/>
        <end position="79"/>
    </location>
</feature>
<feature type="compositionally biased region" description="Low complexity" evidence="1">
    <location>
        <begin position="1640"/>
        <end position="1657"/>
    </location>
</feature>
<feature type="compositionally biased region" description="Basic and acidic residues" evidence="1">
    <location>
        <begin position="61"/>
        <end position="76"/>
    </location>
</feature>
<feature type="region of interest" description="Disordered" evidence="1">
    <location>
        <begin position="1621"/>
        <end position="1659"/>
    </location>
</feature>
<feature type="compositionally biased region" description="Polar residues" evidence="1">
    <location>
        <begin position="1627"/>
        <end position="1639"/>
    </location>
</feature>
<keyword evidence="3" id="KW-1185">Reference proteome</keyword>